<dbReference type="Gene3D" id="3.40.50.360">
    <property type="match status" value="1"/>
</dbReference>
<sequence length="254" mass="28393">MKVVVVYATARRGSTYHVSTMLLDMLSATEQLEIEQIRLPREAPDFCTGCYLCFNEGGERCPHVDTMEPIEEKLHAADLIVLCSPVYAGGVAGQLKTVFDHLSYSELMHKPHPSMFSKVVVSIVLSAGKGHRTTARYIARCFADLGISSVFAITGPVAADSWAKVTDKRRDMLTRRADDLVPRIVAAVRSPKVSMRTKFFFHLSRWSIKKWGWNESDVSYWQRQGWLGSGRPWKQVAEVESWQGAPLEGGLTTG</sequence>
<dbReference type="SUPFAM" id="SSF52218">
    <property type="entry name" value="Flavoproteins"/>
    <property type="match status" value="1"/>
</dbReference>
<dbReference type="Proteomes" id="UP000749311">
    <property type="component" value="Unassembled WGS sequence"/>
</dbReference>
<keyword evidence="5" id="KW-1185">Reference proteome</keyword>
<dbReference type="RefSeq" id="WP_167165684.1">
    <property type="nucleotide sequence ID" value="NZ_BAAAOO010000015.1"/>
</dbReference>
<comment type="caution">
    <text evidence="4">The sequence shown here is derived from an EMBL/GenBank/DDBJ whole genome shotgun (WGS) entry which is preliminary data.</text>
</comment>
<dbReference type="Pfam" id="PF03358">
    <property type="entry name" value="FMN_red"/>
    <property type="match status" value="1"/>
</dbReference>
<gene>
    <name evidence="4" type="ORF">FB473_001257</name>
</gene>
<dbReference type="PANTHER" id="PTHR43278:SF2">
    <property type="entry name" value="IRON-SULFUR FLAVOPROTEIN"/>
    <property type="match status" value="1"/>
</dbReference>
<dbReference type="InterPro" id="IPR029039">
    <property type="entry name" value="Flavoprotein-like_sf"/>
</dbReference>
<name>A0ABX0SDZ6_9ACTN</name>
<dbReference type="InterPro" id="IPR005025">
    <property type="entry name" value="FMN_Rdtase-like_dom"/>
</dbReference>
<organism evidence="4 5">
    <name type="scientific">Brooklawnia cerclae</name>
    <dbReference type="NCBI Taxonomy" id="349934"/>
    <lineage>
        <taxon>Bacteria</taxon>
        <taxon>Bacillati</taxon>
        <taxon>Actinomycetota</taxon>
        <taxon>Actinomycetes</taxon>
        <taxon>Propionibacteriales</taxon>
        <taxon>Propionibacteriaceae</taxon>
        <taxon>Brooklawnia</taxon>
    </lineage>
</organism>
<evidence type="ECO:0000313" key="4">
    <source>
        <dbReference type="EMBL" id="NIH56612.1"/>
    </source>
</evidence>
<evidence type="ECO:0000313" key="5">
    <source>
        <dbReference type="Proteomes" id="UP000749311"/>
    </source>
</evidence>
<reference evidence="4 5" key="1">
    <citation type="submission" date="2020-02" db="EMBL/GenBank/DDBJ databases">
        <title>Sequencing the genomes of 1000 actinobacteria strains.</title>
        <authorList>
            <person name="Klenk H.-P."/>
        </authorList>
    </citation>
    <scope>NUCLEOTIDE SEQUENCE [LARGE SCALE GENOMIC DNA]</scope>
    <source>
        <strain evidence="4 5">DSM 19609</strain>
    </source>
</reference>
<keyword evidence="1" id="KW-0285">Flavoprotein</keyword>
<proteinExistence type="predicted"/>
<feature type="domain" description="NADPH-dependent FMN reductase-like" evidence="3">
    <location>
        <begin position="1"/>
        <end position="137"/>
    </location>
</feature>
<protein>
    <submittedName>
        <fullName evidence="4">Multimeric flavodoxin WrbA</fullName>
    </submittedName>
</protein>
<dbReference type="EMBL" id="JAAMOZ010000001">
    <property type="protein sequence ID" value="NIH56612.1"/>
    <property type="molecule type" value="Genomic_DNA"/>
</dbReference>
<evidence type="ECO:0000256" key="1">
    <source>
        <dbReference type="ARBA" id="ARBA00022630"/>
    </source>
</evidence>
<dbReference type="PANTHER" id="PTHR43278">
    <property type="entry name" value="NAD(P)H-DEPENDENT FMN-CONTAINING OXIDOREDUCTASE YWQN-RELATED"/>
    <property type="match status" value="1"/>
</dbReference>
<accession>A0ABX0SDZ6</accession>
<evidence type="ECO:0000256" key="2">
    <source>
        <dbReference type="ARBA" id="ARBA00022643"/>
    </source>
</evidence>
<evidence type="ECO:0000259" key="3">
    <source>
        <dbReference type="Pfam" id="PF03358"/>
    </source>
</evidence>
<dbReference type="InterPro" id="IPR051796">
    <property type="entry name" value="ISF_SsuE-like"/>
</dbReference>
<keyword evidence="2" id="KW-0288">FMN</keyword>